<evidence type="ECO:0000256" key="3">
    <source>
        <dbReference type="ARBA" id="ARBA00024344"/>
    </source>
</evidence>
<dbReference type="EMBL" id="BA000004">
    <property type="protein sequence ID" value="BAB07607.1"/>
    <property type="molecule type" value="Genomic_DNA"/>
</dbReference>
<dbReference type="PANTHER" id="PTHR39183">
    <property type="entry name" value="SPORE COAT PROTEIN F-LIKE PROTEIN YHCQ"/>
    <property type="match status" value="1"/>
</dbReference>
<proteinExistence type="inferred from homology"/>
<dbReference type="STRING" id="272558.gene:10729801"/>
<dbReference type="PANTHER" id="PTHR39183:SF1">
    <property type="entry name" value="SPORE COAT PROTEIN F-LIKE PROTEIN YHCQ"/>
    <property type="match status" value="1"/>
</dbReference>
<feature type="region of interest" description="Disordered" evidence="4">
    <location>
        <begin position="1"/>
        <end position="36"/>
    </location>
</feature>
<gene>
    <name evidence="5" type="ordered locus">BH3888</name>
</gene>
<dbReference type="KEGG" id="bha:BH3888"/>
<dbReference type="Gene3D" id="1.20.1260.10">
    <property type="match status" value="1"/>
</dbReference>
<keyword evidence="6" id="KW-1185">Reference proteome</keyword>
<dbReference type="eggNOG" id="COG5577">
    <property type="taxonomic scope" value="Bacteria"/>
</dbReference>
<sequence>MNTQFNQQMNQQMNQQQMPAPGQQMNSTQMPSNLSHGGHEVFDVQEVLTSTIGVLDQYMMFRTFVKDQQLLNILDRQYSFLTDQYNILCECFNTGSKPSHGTKVYNMQLSNNVTYGFKPSQPKKPMQSINEVSDQGISGHMLGLMKSQATMLTTASLEATNPVVRRVLADSVPNVVEMAYELFLYQNQHAYYQVPQLAQQDMQKMMSGFAPANGQPQMPQAGQMYQN</sequence>
<feature type="compositionally biased region" description="Low complexity" evidence="4">
    <location>
        <begin position="1"/>
        <end position="26"/>
    </location>
</feature>
<dbReference type="AlphaFoldDB" id="Q9K644"/>
<evidence type="ECO:0000256" key="2">
    <source>
        <dbReference type="ARBA" id="ARBA00024325"/>
    </source>
</evidence>
<comment type="similarity">
    <text evidence="3">Belongs to the CotF family.</text>
</comment>
<dbReference type="InterPro" id="IPR012851">
    <property type="entry name" value="Spore_coat_CotF-like"/>
</dbReference>
<accession>Q9K644</accession>
<name>Q9K644_HALH5</name>
<protein>
    <submittedName>
        <fullName evidence="5">BH3888 protein</fullName>
    </submittedName>
</protein>
<dbReference type="Proteomes" id="UP000001258">
    <property type="component" value="Chromosome"/>
</dbReference>
<dbReference type="Pfam" id="PF07875">
    <property type="entry name" value="Coat_F"/>
    <property type="match status" value="1"/>
</dbReference>
<dbReference type="HOGENOM" id="CLU_093052_0_0_9"/>
<keyword evidence="1" id="KW-0749">Sporulation</keyword>
<dbReference type="PIR" id="H84135">
    <property type="entry name" value="H84135"/>
</dbReference>
<comment type="subcellular location">
    <subcellularLocation>
        <location evidence="2">Spore coat</location>
    </subcellularLocation>
</comment>
<evidence type="ECO:0000256" key="1">
    <source>
        <dbReference type="ARBA" id="ARBA00022969"/>
    </source>
</evidence>
<evidence type="ECO:0000313" key="6">
    <source>
        <dbReference type="Proteomes" id="UP000001258"/>
    </source>
</evidence>
<organism evidence="5 6">
    <name type="scientific">Halalkalibacterium halodurans (strain ATCC BAA-125 / DSM 18197 / FERM 7344 / JCM 9153 / C-125)</name>
    <name type="common">Bacillus halodurans</name>
    <dbReference type="NCBI Taxonomy" id="272558"/>
    <lineage>
        <taxon>Bacteria</taxon>
        <taxon>Bacillati</taxon>
        <taxon>Bacillota</taxon>
        <taxon>Bacilli</taxon>
        <taxon>Bacillales</taxon>
        <taxon>Bacillaceae</taxon>
        <taxon>Halalkalibacterium (ex Joshi et al. 2022)</taxon>
    </lineage>
</organism>
<dbReference type="InterPro" id="IPR012347">
    <property type="entry name" value="Ferritin-like"/>
</dbReference>
<reference evidence="5 6" key="1">
    <citation type="journal article" date="2000" name="Nucleic Acids Res.">
        <title>Complete genome sequence of the alkaliphilic bacterium Bacillus halodurans and genomic sequence comparison with Bacillus subtilis.</title>
        <authorList>
            <person name="Takami H."/>
            <person name="Nakasone K."/>
            <person name="Takaki Y."/>
            <person name="Maeno G."/>
            <person name="Sasaki R."/>
            <person name="Masui N."/>
            <person name="Fuji F."/>
            <person name="Hirama C."/>
            <person name="Nakamura Y."/>
            <person name="Ogasawara N."/>
            <person name="Kuhara S."/>
            <person name="Horikoshi K."/>
        </authorList>
    </citation>
    <scope>NUCLEOTIDE SEQUENCE [LARGE SCALE GENOMIC DNA]</scope>
    <source>
        <strain evidence="6">ATCC BAA-125 / DSM 18197 / FERM 7344 / JCM 9153 / C-125</strain>
    </source>
</reference>
<dbReference type="GO" id="GO:0030435">
    <property type="term" value="P:sporulation resulting in formation of a cellular spore"/>
    <property type="evidence" value="ECO:0007669"/>
    <property type="project" value="UniProtKB-KW"/>
</dbReference>
<evidence type="ECO:0000256" key="4">
    <source>
        <dbReference type="SAM" id="MobiDB-lite"/>
    </source>
</evidence>
<evidence type="ECO:0000313" key="5">
    <source>
        <dbReference type="EMBL" id="BAB07607.1"/>
    </source>
</evidence>